<evidence type="ECO:0000256" key="2">
    <source>
        <dbReference type="ARBA" id="ARBA00022475"/>
    </source>
</evidence>
<feature type="transmembrane region" description="Helical" evidence="6">
    <location>
        <begin position="147"/>
        <end position="171"/>
    </location>
</feature>
<dbReference type="GO" id="GO:0022857">
    <property type="term" value="F:transmembrane transporter activity"/>
    <property type="evidence" value="ECO:0007669"/>
    <property type="project" value="InterPro"/>
</dbReference>
<feature type="transmembrane region" description="Helical" evidence="6">
    <location>
        <begin position="331"/>
        <end position="350"/>
    </location>
</feature>
<feature type="transmembrane region" description="Helical" evidence="6">
    <location>
        <begin position="65"/>
        <end position="82"/>
    </location>
</feature>
<evidence type="ECO:0000256" key="4">
    <source>
        <dbReference type="ARBA" id="ARBA00022989"/>
    </source>
</evidence>
<name>A0A4Y8W9Z6_9VIBR</name>
<evidence type="ECO:0000256" key="3">
    <source>
        <dbReference type="ARBA" id="ARBA00022692"/>
    </source>
</evidence>
<dbReference type="AlphaFoldDB" id="A0A4Y8W9Z6"/>
<dbReference type="Gene3D" id="1.20.1250.20">
    <property type="entry name" value="MFS general substrate transporter like domains"/>
    <property type="match status" value="1"/>
</dbReference>
<feature type="transmembrane region" description="Helical" evidence="6">
    <location>
        <begin position="290"/>
        <end position="311"/>
    </location>
</feature>
<dbReference type="InterPro" id="IPR011701">
    <property type="entry name" value="MFS"/>
</dbReference>
<evidence type="ECO:0000259" key="7">
    <source>
        <dbReference type="PROSITE" id="PS50850"/>
    </source>
</evidence>
<accession>A0A4Y8W9Z6</accession>
<protein>
    <submittedName>
        <fullName evidence="8">MFS transporter</fullName>
    </submittedName>
</protein>
<dbReference type="PANTHER" id="PTHR23513">
    <property type="entry name" value="INTEGRAL MEMBRANE EFFLUX PROTEIN-RELATED"/>
    <property type="match status" value="1"/>
</dbReference>
<evidence type="ECO:0000256" key="1">
    <source>
        <dbReference type="ARBA" id="ARBA00004651"/>
    </source>
</evidence>
<feature type="domain" description="Major facilitator superfamily (MFS) profile" evidence="7">
    <location>
        <begin position="200"/>
        <end position="392"/>
    </location>
</feature>
<keyword evidence="9" id="KW-1185">Reference proteome</keyword>
<organism evidence="8 9">
    <name type="scientific">Vibrio ouci</name>
    <dbReference type="NCBI Taxonomy" id="2499078"/>
    <lineage>
        <taxon>Bacteria</taxon>
        <taxon>Pseudomonadati</taxon>
        <taxon>Pseudomonadota</taxon>
        <taxon>Gammaproteobacteria</taxon>
        <taxon>Vibrionales</taxon>
        <taxon>Vibrionaceae</taxon>
        <taxon>Vibrio</taxon>
    </lineage>
</organism>
<dbReference type="SUPFAM" id="SSF103473">
    <property type="entry name" value="MFS general substrate transporter"/>
    <property type="match status" value="1"/>
</dbReference>
<evidence type="ECO:0000313" key="9">
    <source>
        <dbReference type="Proteomes" id="UP000297753"/>
    </source>
</evidence>
<keyword evidence="5 6" id="KW-0472">Membrane</keyword>
<feature type="transmembrane region" description="Helical" evidence="6">
    <location>
        <begin position="265"/>
        <end position="284"/>
    </location>
</feature>
<sequence>MKKYLSIAANECDTYLDYALFTLVAIYILRASPFEIGVLGACYSLPVFVLSRMVGRYVDYCKVDIFRSLMFLACIVITPFIASVDSIYYLYLLLLIKISCRVGLTVSMVKLNKNEYETKSFYEITGYITNLARISVPIIVVSANEYYGIWSIIVLSTTFSMLGLCCSLFNIKKVDTLNIKKAHVDTVSVDAKLIIINNRTIKMLVFLFIFASISLFFSNDMLSLFFKELTDEPTSVGLIISFLGLGGIIGTKLSSYFLDKISIIQCYICSLLINGVAFFAMGIVNNSLVSVVGCYLIVSVMGVSAGMSFVIMKTGLRTLVDFEHLGSVTGYIQKVASIVAVSLPVIGGVVAGQIGIQPTFLITSSMMFLVCIYAFIKLKLKPQSVQLLTSNS</sequence>
<keyword evidence="3 6" id="KW-0812">Transmembrane</keyword>
<feature type="transmembrane region" description="Helical" evidence="6">
    <location>
        <begin position="238"/>
        <end position="258"/>
    </location>
</feature>
<gene>
    <name evidence="8" type="ORF">ELS82_22240</name>
</gene>
<keyword evidence="2" id="KW-1003">Cell membrane</keyword>
<dbReference type="EMBL" id="SATR01000067">
    <property type="protein sequence ID" value="TFH89433.1"/>
    <property type="molecule type" value="Genomic_DNA"/>
</dbReference>
<reference evidence="8 9" key="1">
    <citation type="submission" date="2019-01" db="EMBL/GenBank/DDBJ databases">
        <title>Vibrio BEI176 sp. nov, a marine bacterium isolated from China: eastern marignal seas.</title>
        <authorList>
            <person name="Li B."/>
        </authorList>
    </citation>
    <scope>NUCLEOTIDE SEQUENCE [LARGE SCALE GENOMIC DNA]</scope>
    <source>
        <strain evidence="8 9">BEI176</strain>
    </source>
</reference>
<comment type="subcellular location">
    <subcellularLocation>
        <location evidence="1">Cell membrane</location>
        <topology evidence="1">Multi-pass membrane protein</topology>
    </subcellularLocation>
</comment>
<dbReference type="RefSeq" id="WP_134837400.1">
    <property type="nucleotide sequence ID" value="NZ_SATR01000067.1"/>
</dbReference>
<feature type="transmembrane region" description="Helical" evidence="6">
    <location>
        <begin position="204"/>
        <end position="226"/>
    </location>
</feature>
<feature type="transmembrane region" description="Helical" evidence="6">
    <location>
        <begin position="356"/>
        <end position="376"/>
    </location>
</feature>
<dbReference type="OrthoDB" id="6443575at2"/>
<evidence type="ECO:0000256" key="6">
    <source>
        <dbReference type="SAM" id="Phobius"/>
    </source>
</evidence>
<dbReference type="PROSITE" id="PS50850">
    <property type="entry name" value="MFS"/>
    <property type="match status" value="1"/>
</dbReference>
<comment type="caution">
    <text evidence="8">The sequence shown here is derived from an EMBL/GenBank/DDBJ whole genome shotgun (WGS) entry which is preliminary data.</text>
</comment>
<keyword evidence="4 6" id="KW-1133">Transmembrane helix</keyword>
<dbReference type="Pfam" id="PF07690">
    <property type="entry name" value="MFS_1"/>
    <property type="match status" value="1"/>
</dbReference>
<evidence type="ECO:0000256" key="5">
    <source>
        <dbReference type="ARBA" id="ARBA00023136"/>
    </source>
</evidence>
<dbReference type="InterPro" id="IPR036259">
    <property type="entry name" value="MFS_trans_sf"/>
</dbReference>
<feature type="transmembrane region" description="Helical" evidence="6">
    <location>
        <begin position="36"/>
        <end position="53"/>
    </location>
</feature>
<dbReference type="PANTHER" id="PTHR23513:SF6">
    <property type="entry name" value="MAJOR FACILITATOR SUPERFAMILY ASSOCIATED DOMAIN-CONTAINING PROTEIN"/>
    <property type="match status" value="1"/>
</dbReference>
<dbReference type="Proteomes" id="UP000297753">
    <property type="component" value="Unassembled WGS sequence"/>
</dbReference>
<dbReference type="GO" id="GO:0005886">
    <property type="term" value="C:plasma membrane"/>
    <property type="evidence" value="ECO:0007669"/>
    <property type="project" value="UniProtKB-SubCell"/>
</dbReference>
<proteinExistence type="predicted"/>
<evidence type="ECO:0000313" key="8">
    <source>
        <dbReference type="EMBL" id="TFH89433.1"/>
    </source>
</evidence>
<dbReference type="InterPro" id="IPR020846">
    <property type="entry name" value="MFS_dom"/>
</dbReference>